<dbReference type="InterPro" id="IPR056334">
    <property type="entry name" value="BBS7_GAE_dom"/>
</dbReference>
<dbReference type="InterPro" id="IPR056333">
    <property type="entry name" value="BBS7_pf_dom"/>
</dbReference>
<keyword evidence="4" id="KW-1185">Reference proteome</keyword>
<evidence type="ECO:0000313" key="4">
    <source>
        <dbReference type="Proteomes" id="UP000270296"/>
    </source>
</evidence>
<reference evidence="5" key="1">
    <citation type="submission" date="2016-06" db="UniProtKB">
        <authorList>
            <consortium name="WormBaseParasite"/>
        </authorList>
    </citation>
    <scope>IDENTIFICATION</scope>
</reference>
<protein>
    <submittedName>
        <fullName evidence="5">Protein PTHB1</fullName>
    </submittedName>
</protein>
<evidence type="ECO:0000259" key="2">
    <source>
        <dbReference type="Pfam" id="PF23361"/>
    </source>
</evidence>
<dbReference type="GO" id="GO:0016020">
    <property type="term" value="C:membrane"/>
    <property type="evidence" value="ECO:0007669"/>
    <property type="project" value="TreeGrafter"/>
</dbReference>
<evidence type="ECO:0000313" key="5">
    <source>
        <dbReference type="WBParaSite" id="SBAD_0001224301-mRNA-1"/>
    </source>
</evidence>
<dbReference type="Pfam" id="PF23360">
    <property type="entry name" value="BBS7_GAE"/>
    <property type="match status" value="1"/>
</dbReference>
<sequence>MTIRWEVDSLNGPCIITALDYYRFSTDDSPTVVIGREDGIIELYSIEPDGPPQLKAQHPLFQREHLRSNFWTASFRNPWFTSPWTNVHCLQGGTDFSGGSFEVRLSLDVYSSLRLLKEIEELQFKVKTQREKYVKSMKERNGVSSVPLFPIHDRFLLNKSDATHQLIIELPVPIECIVLQSEVAIDLLDVKENSAIVSFSPCDPQYSNALLATFRCQAETISFETKIRTIEGQYGTLQAYVFPRLIPAVCQVRRYAIKPLSLHHRTYSYDESRPQNVMKITGSFSLLEAHALIDVCLPEIPEKPPNTQTLQYYFTSSFVGSQLECTYS</sequence>
<dbReference type="Proteomes" id="UP000270296">
    <property type="component" value="Unassembled WGS sequence"/>
</dbReference>
<evidence type="ECO:0000259" key="1">
    <source>
        <dbReference type="Pfam" id="PF23360"/>
    </source>
</evidence>
<dbReference type="WBParaSite" id="SBAD_0001224301-mRNA-1">
    <property type="protein sequence ID" value="SBAD_0001224301-mRNA-1"/>
    <property type="gene ID" value="SBAD_0001224301"/>
</dbReference>
<feature type="domain" description="BBS7 platform" evidence="2">
    <location>
        <begin position="263"/>
        <end position="328"/>
    </location>
</feature>
<reference evidence="3 4" key="2">
    <citation type="submission" date="2018-11" db="EMBL/GenBank/DDBJ databases">
        <authorList>
            <consortium name="Pathogen Informatics"/>
        </authorList>
    </citation>
    <scope>NUCLEOTIDE SEQUENCE [LARGE SCALE GENOMIC DNA]</scope>
</reference>
<dbReference type="GO" id="GO:0008104">
    <property type="term" value="P:intracellular protein localization"/>
    <property type="evidence" value="ECO:0007669"/>
    <property type="project" value="TreeGrafter"/>
</dbReference>
<gene>
    <name evidence="3" type="ORF">SBAD_LOCUS11847</name>
</gene>
<dbReference type="GO" id="GO:0043005">
    <property type="term" value="C:neuron projection"/>
    <property type="evidence" value="ECO:0007669"/>
    <property type="project" value="TreeGrafter"/>
</dbReference>
<dbReference type="OrthoDB" id="414590at2759"/>
<dbReference type="GO" id="GO:0060271">
    <property type="term" value="P:cilium assembly"/>
    <property type="evidence" value="ECO:0007669"/>
    <property type="project" value="TreeGrafter"/>
</dbReference>
<proteinExistence type="predicted"/>
<dbReference type="GO" id="GO:0005930">
    <property type="term" value="C:axoneme"/>
    <property type="evidence" value="ECO:0007669"/>
    <property type="project" value="TreeGrafter"/>
</dbReference>
<dbReference type="Pfam" id="PF23361">
    <property type="entry name" value="BBS7_pf"/>
    <property type="match status" value="1"/>
</dbReference>
<dbReference type="GO" id="GO:0034464">
    <property type="term" value="C:BBSome"/>
    <property type="evidence" value="ECO:0007669"/>
    <property type="project" value="TreeGrafter"/>
</dbReference>
<feature type="domain" description="BBS7 GAE" evidence="1">
    <location>
        <begin position="147"/>
        <end position="255"/>
    </location>
</feature>
<dbReference type="AlphaFoldDB" id="A0A183J7J9"/>
<dbReference type="GO" id="GO:0036064">
    <property type="term" value="C:ciliary basal body"/>
    <property type="evidence" value="ECO:0007669"/>
    <property type="project" value="TreeGrafter"/>
</dbReference>
<accession>A0A183J7J9</accession>
<dbReference type="PANTHER" id="PTHR16074">
    <property type="entry name" value="BARDET-BIEDL SYNDROME 7 PROTEIN"/>
    <property type="match status" value="1"/>
</dbReference>
<dbReference type="EMBL" id="UZAM01016484">
    <property type="protein sequence ID" value="VDP43436.1"/>
    <property type="molecule type" value="Genomic_DNA"/>
</dbReference>
<name>A0A183J7J9_9BILA</name>
<evidence type="ECO:0000313" key="3">
    <source>
        <dbReference type="EMBL" id="VDP43436.1"/>
    </source>
</evidence>
<organism evidence="5">
    <name type="scientific">Soboliphyme baturini</name>
    <dbReference type="NCBI Taxonomy" id="241478"/>
    <lineage>
        <taxon>Eukaryota</taxon>
        <taxon>Metazoa</taxon>
        <taxon>Ecdysozoa</taxon>
        <taxon>Nematoda</taxon>
        <taxon>Enoplea</taxon>
        <taxon>Dorylaimia</taxon>
        <taxon>Dioctophymatida</taxon>
        <taxon>Dioctophymatoidea</taxon>
        <taxon>Soboliphymatidae</taxon>
        <taxon>Soboliphyme</taxon>
    </lineage>
</organism>
<dbReference type="PANTHER" id="PTHR16074:SF4">
    <property type="entry name" value="BARDET-BIEDL SYNDROME 7 PROTEIN"/>
    <property type="match status" value="1"/>
</dbReference>